<comment type="caution">
    <text evidence="3">The sequence shown here is derived from an EMBL/GenBank/DDBJ whole genome shotgun (WGS) entry which is preliminary data.</text>
</comment>
<dbReference type="SUPFAM" id="SSF49785">
    <property type="entry name" value="Galactose-binding domain-like"/>
    <property type="match status" value="1"/>
</dbReference>
<dbReference type="GO" id="GO:0008239">
    <property type="term" value="F:dipeptidyl-peptidase activity"/>
    <property type="evidence" value="ECO:0007669"/>
    <property type="project" value="InterPro"/>
</dbReference>
<dbReference type="Gene3D" id="2.60.120.260">
    <property type="entry name" value="Galactose-binding domain-like"/>
    <property type="match status" value="1"/>
</dbReference>
<dbReference type="Pfam" id="PF08530">
    <property type="entry name" value="PepX_C"/>
    <property type="match status" value="1"/>
</dbReference>
<evidence type="ECO:0000256" key="1">
    <source>
        <dbReference type="ARBA" id="ARBA00022801"/>
    </source>
</evidence>
<feature type="domain" description="Xaa-Pro dipeptidyl-peptidase C-terminal" evidence="2">
    <location>
        <begin position="329"/>
        <end position="568"/>
    </location>
</feature>
<dbReference type="NCBIfam" id="TIGR00976">
    <property type="entry name" value="CocE_NonD"/>
    <property type="match status" value="1"/>
</dbReference>
<dbReference type="AlphaFoldDB" id="A0AAE8MNY5"/>
<dbReference type="InterPro" id="IPR013736">
    <property type="entry name" value="Xaa-Pro_dipept_C"/>
</dbReference>
<accession>A0AAE8MNY5</accession>
<dbReference type="SMART" id="SM00939">
    <property type="entry name" value="PepX_C"/>
    <property type="match status" value="1"/>
</dbReference>
<keyword evidence="1" id="KW-0378">Hydrolase</keyword>
<gene>
    <name evidence="3" type="ORF">FTOL_13239</name>
</gene>
<reference evidence="3" key="1">
    <citation type="submission" date="2018-03" db="EMBL/GenBank/DDBJ databases">
        <authorList>
            <person name="Guldener U."/>
        </authorList>
    </citation>
    <scope>NUCLEOTIDE SEQUENCE</scope>
</reference>
<protein>
    <recommendedName>
        <fullName evidence="2">Xaa-Pro dipeptidyl-peptidase C-terminal domain-containing protein</fullName>
    </recommendedName>
</protein>
<dbReference type="SUPFAM" id="SSF53474">
    <property type="entry name" value="alpha/beta-Hydrolases"/>
    <property type="match status" value="1"/>
</dbReference>
<evidence type="ECO:0000313" key="4">
    <source>
        <dbReference type="Proteomes" id="UP001187734"/>
    </source>
</evidence>
<evidence type="ECO:0000259" key="2">
    <source>
        <dbReference type="SMART" id="SM00939"/>
    </source>
</evidence>
<dbReference type="InterPro" id="IPR000383">
    <property type="entry name" value="Xaa-Pro-like_dom"/>
</dbReference>
<dbReference type="InterPro" id="IPR050585">
    <property type="entry name" value="Xaa-Pro_dipeptidyl-ppase/CocE"/>
</dbReference>
<proteinExistence type="predicted"/>
<dbReference type="InterPro" id="IPR005674">
    <property type="entry name" value="CocE/Ser_esterase"/>
</dbReference>
<dbReference type="PANTHER" id="PTHR43056:SF10">
    <property type="entry name" value="COCE_NOND FAMILY, PUTATIVE (AFU_ORTHOLOGUE AFUA_7G00600)-RELATED"/>
    <property type="match status" value="1"/>
</dbReference>
<keyword evidence="4" id="KW-1185">Reference proteome</keyword>
<evidence type="ECO:0000313" key="3">
    <source>
        <dbReference type="EMBL" id="SPJ90358.1"/>
    </source>
</evidence>
<dbReference type="PANTHER" id="PTHR43056">
    <property type="entry name" value="PEPTIDASE S9 PROLYL OLIGOPEPTIDASE"/>
    <property type="match status" value="1"/>
</dbReference>
<sequence length="577" mass="64545">MISSVTTTQDHFALMEQLCPFKPARGPKQVFPAFDSSHRNFVDEGMQIEFNHAIQTRDGADLAADIYLPIGLSEGSKLPVVLAITPYGKQNAFDASKIPPSRNFDPGFDGVVFSKYTPFEASDPAFWTKQGFAYVIVDARGSYASGGARLTFVSKLDGLDAYDIIEYLGTRPWTNGHVGMIGSSALGAIQWQAASLRPPHLAAIMVQDGYTDLYRELAYKGGVPHKNFMELLTTSYMAHGNNERSPVIDLGEACERYPFFNEFWEMHSSDTKSITCAVYVISSLADNGIHTPGSIRGYLTVRSGLKFLELHQYRKWEWQLTAESLERQAAFFNHVLIGPDRHSAGSVNFWPPVRLHIAEKHYAGSWRREKEFPIARTIRTRYYLGLENQLSKASSMMENASVTYDAKTRSVFWKTRFNSPTEITGTSRLHITLSISSGSDADIFVTLQKLDRDGNTVHFPYHTFINDGHVAWGWLRASKRKLDEHPVGDEVAHTFLEEDVQPLQPGQKIEVDIGIQPSATLFRAGEALKLVVQGRDFGNYDPASEIPRAGSGCNEGQHKIFLEGSYLELPVIPPMFR</sequence>
<dbReference type="InterPro" id="IPR008979">
    <property type="entry name" value="Galactose-bd-like_sf"/>
</dbReference>
<name>A0AAE8MNY5_9HYPO</name>
<organism evidence="3 4">
    <name type="scientific">Fusarium torulosum</name>
    <dbReference type="NCBI Taxonomy" id="33205"/>
    <lineage>
        <taxon>Eukaryota</taxon>
        <taxon>Fungi</taxon>
        <taxon>Dikarya</taxon>
        <taxon>Ascomycota</taxon>
        <taxon>Pezizomycotina</taxon>
        <taxon>Sordariomycetes</taxon>
        <taxon>Hypocreomycetidae</taxon>
        <taxon>Hypocreales</taxon>
        <taxon>Nectriaceae</taxon>
        <taxon>Fusarium</taxon>
    </lineage>
</organism>
<dbReference type="InterPro" id="IPR029058">
    <property type="entry name" value="AB_hydrolase_fold"/>
</dbReference>
<dbReference type="EMBL" id="ONZP01000741">
    <property type="protein sequence ID" value="SPJ90358.1"/>
    <property type="molecule type" value="Genomic_DNA"/>
</dbReference>
<dbReference type="Gene3D" id="1.10.3020.20">
    <property type="match status" value="1"/>
</dbReference>
<dbReference type="Gene3D" id="3.40.50.1820">
    <property type="entry name" value="alpha/beta hydrolase"/>
    <property type="match status" value="1"/>
</dbReference>
<dbReference type="Proteomes" id="UP001187734">
    <property type="component" value="Unassembled WGS sequence"/>
</dbReference>
<dbReference type="Pfam" id="PF02129">
    <property type="entry name" value="Peptidase_S15"/>
    <property type="match status" value="1"/>
</dbReference>